<dbReference type="PANTHER" id="PTHR12968:SF1">
    <property type="entry name" value="B9 DOMAIN-CONTAINING PROTEIN 1"/>
    <property type="match status" value="1"/>
</dbReference>
<proteinExistence type="inferred from homology"/>
<keyword evidence="2" id="KW-0963">Cytoplasm</keyword>
<evidence type="ECO:0000256" key="3">
    <source>
        <dbReference type="ARBA" id="ARBA00022794"/>
    </source>
</evidence>
<evidence type="ECO:0000256" key="6">
    <source>
        <dbReference type="ARBA" id="ARBA00038411"/>
    </source>
</evidence>
<reference evidence="8 9" key="1">
    <citation type="submission" date="2019-01" db="EMBL/GenBank/DDBJ databases">
        <authorList>
            <person name="Sayadi A."/>
        </authorList>
    </citation>
    <scope>NUCLEOTIDE SEQUENCE [LARGE SCALE GENOMIC DNA]</scope>
</reference>
<dbReference type="OrthoDB" id="431939at2759"/>
<gene>
    <name evidence="8" type="ORF">CALMAC_LOCUS19743</name>
</gene>
<evidence type="ECO:0000256" key="2">
    <source>
        <dbReference type="ARBA" id="ARBA00022490"/>
    </source>
</evidence>
<comment type="similarity">
    <text evidence="6">Belongs to the B9D family.</text>
</comment>
<keyword evidence="5" id="KW-0966">Cell projection</keyword>
<keyword evidence="3" id="KW-0970">Cilium biogenesis/degradation</keyword>
<dbReference type="GO" id="GO:0060271">
    <property type="term" value="P:cilium assembly"/>
    <property type="evidence" value="ECO:0007669"/>
    <property type="project" value="TreeGrafter"/>
</dbReference>
<dbReference type="AlphaFoldDB" id="A0A653DR85"/>
<organism evidence="8 9">
    <name type="scientific">Callosobruchus maculatus</name>
    <name type="common">Southern cowpea weevil</name>
    <name type="synonym">Pulse bruchid</name>
    <dbReference type="NCBI Taxonomy" id="64391"/>
    <lineage>
        <taxon>Eukaryota</taxon>
        <taxon>Metazoa</taxon>
        <taxon>Ecdysozoa</taxon>
        <taxon>Arthropoda</taxon>
        <taxon>Hexapoda</taxon>
        <taxon>Insecta</taxon>
        <taxon>Pterygota</taxon>
        <taxon>Neoptera</taxon>
        <taxon>Endopterygota</taxon>
        <taxon>Coleoptera</taxon>
        <taxon>Polyphaga</taxon>
        <taxon>Cucujiformia</taxon>
        <taxon>Chrysomeloidea</taxon>
        <taxon>Chrysomelidae</taxon>
        <taxon>Bruchinae</taxon>
        <taxon>Bruchini</taxon>
        <taxon>Callosobruchus</taxon>
    </lineage>
</organism>
<evidence type="ECO:0000256" key="4">
    <source>
        <dbReference type="ARBA" id="ARBA00023212"/>
    </source>
</evidence>
<keyword evidence="4" id="KW-0206">Cytoskeleton</keyword>
<dbReference type="Proteomes" id="UP000410492">
    <property type="component" value="Unassembled WGS sequence"/>
</dbReference>
<evidence type="ECO:0000256" key="5">
    <source>
        <dbReference type="ARBA" id="ARBA00023273"/>
    </source>
</evidence>
<evidence type="ECO:0000256" key="1">
    <source>
        <dbReference type="ARBA" id="ARBA00004120"/>
    </source>
</evidence>
<dbReference type="Pfam" id="PF07162">
    <property type="entry name" value="B9-C2"/>
    <property type="match status" value="1"/>
</dbReference>
<dbReference type="GO" id="GO:0036038">
    <property type="term" value="C:MKS complex"/>
    <property type="evidence" value="ECO:0007669"/>
    <property type="project" value="TreeGrafter"/>
</dbReference>
<name>A0A653DR85_CALMS</name>
<sequence>MSDGTFLVCISGQLEWIDVLTPAGSSWHCKCDFFSGPDWKIIGGLEAGLSQIANVVHNGDKVVFNFPIEIQFKSTNPYGWPQIILSIYKGMQLAGYGRVHMPINVGSHELDVALSKPQSSSMLGYIASFFGYQPELLQPKMLATTAGNSLIRMEHAGYARISINMVTQAFQSLGYDVGCNRGN</sequence>
<keyword evidence="9" id="KW-1185">Reference proteome</keyword>
<dbReference type="InterPro" id="IPR010796">
    <property type="entry name" value="C2_B9-type_dom"/>
</dbReference>
<evidence type="ECO:0000256" key="7">
    <source>
        <dbReference type="ARBA" id="ARBA00039274"/>
    </source>
</evidence>
<dbReference type="EMBL" id="CAACVG010014042">
    <property type="protein sequence ID" value="VEN62708.1"/>
    <property type="molecule type" value="Genomic_DNA"/>
</dbReference>
<evidence type="ECO:0000313" key="9">
    <source>
        <dbReference type="Proteomes" id="UP000410492"/>
    </source>
</evidence>
<dbReference type="PROSITE" id="PS51381">
    <property type="entry name" value="C2_B9"/>
    <property type="match status" value="1"/>
</dbReference>
<evidence type="ECO:0000313" key="8">
    <source>
        <dbReference type="EMBL" id="VEN62708.1"/>
    </source>
</evidence>
<comment type="subcellular location">
    <subcellularLocation>
        <location evidence="1">Cytoplasm</location>
        <location evidence="1">Cytoskeleton</location>
        <location evidence="1">Cilium basal body</location>
    </subcellularLocation>
</comment>
<accession>A0A653DR85</accession>
<dbReference type="PANTHER" id="PTHR12968">
    <property type="entry name" value="B9 DOMAIN-CONTAINING"/>
    <property type="match status" value="1"/>
</dbReference>
<protein>
    <recommendedName>
        <fullName evidence="7">B9 domain-containing protein 1</fullName>
    </recommendedName>
</protein>